<organism evidence="3">
    <name type="scientific">Mytilinidion resinicola</name>
    <dbReference type="NCBI Taxonomy" id="574789"/>
    <lineage>
        <taxon>Eukaryota</taxon>
        <taxon>Fungi</taxon>
        <taxon>Dikarya</taxon>
        <taxon>Ascomycota</taxon>
        <taxon>Pezizomycotina</taxon>
        <taxon>Dothideomycetes</taxon>
        <taxon>Pleosporomycetidae</taxon>
        <taxon>Mytilinidiales</taxon>
        <taxon>Mytilinidiaceae</taxon>
        <taxon>Mytilinidion</taxon>
    </lineage>
</organism>
<protein>
    <submittedName>
        <fullName evidence="3 5">HET-domain-containing protein</fullName>
    </submittedName>
</protein>
<evidence type="ECO:0000259" key="2">
    <source>
        <dbReference type="Pfam" id="PF06985"/>
    </source>
</evidence>
<feature type="domain" description="Heterokaryon incompatibility" evidence="2">
    <location>
        <begin position="148"/>
        <end position="278"/>
    </location>
</feature>
<dbReference type="PANTHER" id="PTHR24148:SF73">
    <property type="entry name" value="HET DOMAIN PROTEIN (AFU_ORTHOLOGUE AFUA_8G01020)"/>
    <property type="match status" value="1"/>
</dbReference>
<proteinExistence type="predicted"/>
<evidence type="ECO:0000313" key="4">
    <source>
        <dbReference type="Proteomes" id="UP000504636"/>
    </source>
</evidence>
<accession>A0A6A6Y9M5</accession>
<dbReference type="Proteomes" id="UP000504636">
    <property type="component" value="Unplaced"/>
</dbReference>
<sequence length="394" mass="44857">METTTDGHDAEIDAPCTPPAQVIHSDPFREPPRAPKPSERFRPKEALIPSIHWPEELSSVTPTKRRKLISPDSAENRFGPLLDDKSKRPRLQSAPQGPLDLLNRVSYRYTPLDFSKSQIRLLVLNAGSFEDEISCRLQHFSFDSNVSFDALSYTWGDRSSARYIRIGDSYLQVTSNLEAALRHLRLRSSSRTIWIDALCIDQQNVQERNHQVQEMKRVYGSARRVLAWTGVAQVGSDQVMSKMGAVFTKNVEVSHFNMLSLYALTSRSYWSRIWVAQEIAVANKAPLIIAGTQSAPCSAFNMFFSEFRAGLPPMASFLALRDRFRNEREIDLASLLFLTAHTQATDPRDKIYALLGLAREVDRDAIIPDYSKNFEHVCKEVVRHLVRHDRNLKI</sequence>
<reference evidence="5" key="2">
    <citation type="submission" date="2020-04" db="EMBL/GenBank/DDBJ databases">
        <authorList>
            <consortium name="NCBI Genome Project"/>
        </authorList>
    </citation>
    <scope>NUCLEOTIDE SEQUENCE</scope>
    <source>
        <strain evidence="5">CBS 304.34</strain>
    </source>
</reference>
<dbReference type="InterPro" id="IPR010730">
    <property type="entry name" value="HET"/>
</dbReference>
<feature type="compositionally biased region" description="Basic and acidic residues" evidence="1">
    <location>
        <begin position="1"/>
        <end position="11"/>
    </location>
</feature>
<dbReference type="PANTHER" id="PTHR24148">
    <property type="entry name" value="ANKYRIN REPEAT DOMAIN-CONTAINING PROTEIN 39 HOMOLOG-RELATED"/>
    <property type="match status" value="1"/>
</dbReference>
<dbReference type="InterPro" id="IPR052895">
    <property type="entry name" value="HetReg/Transcr_Mod"/>
</dbReference>
<feature type="compositionally biased region" description="Basic and acidic residues" evidence="1">
    <location>
        <begin position="26"/>
        <end position="45"/>
    </location>
</feature>
<dbReference type="GeneID" id="54456872"/>
<evidence type="ECO:0000313" key="5">
    <source>
        <dbReference type="RefSeq" id="XP_033572480.1"/>
    </source>
</evidence>
<dbReference type="EMBL" id="MU003709">
    <property type="protein sequence ID" value="KAF2805516.1"/>
    <property type="molecule type" value="Genomic_DNA"/>
</dbReference>
<reference evidence="3 5" key="1">
    <citation type="journal article" date="2020" name="Stud. Mycol.">
        <title>101 Dothideomycetes genomes: a test case for predicting lifestyles and emergence of pathogens.</title>
        <authorList>
            <person name="Haridas S."/>
            <person name="Albert R."/>
            <person name="Binder M."/>
            <person name="Bloem J."/>
            <person name="Labutti K."/>
            <person name="Salamov A."/>
            <person name="Andreopoulos B."/>
            <person name="Baker S."/>
            <person name="Barry K."/>
            <person name="Bills G."/>
            <person name="Bluhm B."/>
            <person name="Cannon C."/>
            <person name="Castanera R."/>
            <person name="Culley D."/>
            <person name="Daum C."/>
            <person name="Ezra D."/>
            <person name="Gonzalez J."/>
            <person name="Henrissat B."/>
            <person name="Kuo A."/>
            <person name="Liang C."/>
            <person name="Lipzen A."/>
            <person name="Lutzoni F."/>
            <person name="Magnuson J."/>
            <person name="Mondo S."/>
            <person name="Nolan M."/>
            <person name="Ohm R."/>
            <person name="Pangilinan J."/>
            <person name="Park H.-J."/>
            <person name="Ramirez L."/>
            <person name="Alfaro M."/>
            <person name="Sun H."/>
            <person name="Tritt A."/>
            <person name="Yoshinaga Y."/>
            <person name="Zwiers L.-H."/>
            <person name="Turgeon B."/>
            <person name="Goodwin S."/>
            <person name="Spatafora J."/>
            <person name="Crous P."/>
            <person name="Grigoriev I."/>
        </authorList>
    </citation>
    <scope>NUCLEOTIDE SEQUENCE</scope>
    <source>
        <strain evidence="3 5">CBS 304.34</strain>
    </source>
</reference>
<evidence type="ECO:0000313" key="3">
    <source>
        <dbReference type="EMBL" id="KAF2805516.1"/>
    </source>
</evidence>
<evidence type="ECO:0000256" key="1">
    <source>
        <dbReference type="SAM" id="MobiDB-lite"/>
    </source>
</evidence>
<feature type="region of interest" description="Disordered" evidence="1">
    <location>
        <begin position="62"/>
        <end position="96"/>
    </location>
</feature>
<feature type="non-terminal residue" evidence="3">
    <location>
        <position position="394"/>
    </location>
</feature>
<dbReference type="RefSeq" id="XP_033572480.1">
    <property type="nucleotide sequence ID" value="XM_033715979.1"/>
</dbReference>
<dbReference type="AlphaFoldDB" id="A0A6A6Y9M5"/>
<dbReference type="OrthoDB" id="3553147at2759"/>
<keyword evidence="4" id="KW-1185">Reference proteome</keyword>
<name>A0A6A6Y9M5_9PEZI</name>
<feature type="region of interest" description="Disordered" evidence="1">
    <location>
        <begin position="1"/>
        <end position="47"/>
    </location>
</feature>
<dbReference type="Pfam" id="PF06985">
    <property type="entry name" value="HET"/>
    <property type="match status" value="1"/>
</dbReference>
<reference evidence="5" key="3">
    <citation type="submission" date="2025-04" db="UniProtKB">
        <authorList>
            <consortium name="RefSeq"/>
        </authorList>
    </citation>
    <scope>IDENTIFICATION</scope>
    <source>
        <strain evidence="5">CBS 304.34</strain>
    </source>
</reference>
<gene>
    <name evidence="3 5" type="ORF">BDZ99DRAFT_396093</name>
</gene>